<dbReference type="PANTHER" id="PTHR35788:SF1">
    <property type="entry name" value="EXPORTED PROTEIN"/>
    <property type="match status" value="1"/>
</dbReference>
<protein>
    <submittedName>
        <fullName evidence="4">VanW family protein</fullName>
    </submittedName>
</protein>
<dbReference type="Pfam" id="PF04294">
    <property type="entry name" value="VanW"/>
    <property type="match status" value="1"/>
</dbReference>
<evidence type="ECO:0000313" key="5">
    <source>
        <dbReference type="Proteomes" id="UP000606889"/>
    </source>
</evidence>
<accession>A0ABR7EHZ2</accession>
<dbReference type="InterPro" id="IPR008756">
    <property type="entry name" value="Peptidase_M56"/>
</dbReference>
<feature type="transmembrane region" description="Helical" evidence="2">
    <location>
        <begin position="36"/>
        <end position="54"/>
    </location>
</feature>
<gene>
    <name evidence="4" type="ORF">H8S18_13700</name>
</gene>
<evidence type="ECO:0000313" key="4">
    <source>
        <dbReference type="EMBL" id="MBC5649397.1"/>
    </source>
</evidence>
<dbReference type="Pfam" id="PF05569">
    <property type="entry name" value="Peptidase_M56"/>
    <property type="match status" value="1"/>
</dbReference>
<sequence>MSILRTLFEITVYSAILFALILLLKRIFRNRFSPSLQYFVWFLLIARLAIPFTFESGIGFFTISPGVSSAVSVSAEETAAAPAGTGMQALGSVAQPPQAAAGAQSETMSAASPAPETEYPGKSETPVSTAVPKAQPPAPYIDPAAVLIAIWLSGIAAAAWKTTRDYISLSRRLKRSAVLPPPEVRRMVDRVRRELGVRRDIRVLMQGSISSPALTASFIPKLLLPVSLLGHPAQLCFAIRHELVHFRRYDYLVCLLMLVLRAVYWFNPVVWLMQHPIKTDMEASCDNIATAALPEEEKKAYARTILEMFSSRMCPQPVLGMSLQSNKKTAEKRIRGIFMKNSTKKGIKFISAFAAALLVTVCFTTACQPALEVYPGITDRDKFAAGTAVGGINMGGMTFEEGKEALMPMVEDLLGKQIEYTVKNIDTPYVHSLSQLGVTFDAEAALAHAMEKGGDGRNFPLELQVDDARIEAVVAEDSAGWNQPGISYSVAKEADVEALTTSGQIVQNELETFFRVDEDALAAQIKKQIENRDFHSFAAPGKTELPSPEPGRGLVLMGSATTAISSGSSEGRKYNIWKISDILNGVVIHPGETLSVNDTVGDRTVENGWALAPGIENGAYTDQAGGGICQVSSTMYNAALKAEMTIKARVPHTIMANYVPAGMDATVSTGGPDFAVSNPYDSDVMLIVNCSIPDSQVTVEIWGPVDRDYYLKFESVLEGETPPPEYGATKLVSNPALGEYEIQKISVEQGGGQYTVYAQKYDKDSDEAIGERYQVATSIYSARAATVEIGPGIPLTHASLIANSAETFEDFLKKIRDRYPLQ</sequence>
<dbReference type="RefSeq" id="WP_186858831.1">
    <property type="nucleotide sequence ID" value="NZ_JACOON010000007.1"/>
</dbReference>
<dbReference type="Proteomes" id="UP000606889">
    <property type="component" value="Unassembled WGS sequence"/>
</dbReference>
<evidence type="ECO:0000259" key="3">
    <source>
        <dbReference type="Pfam" id="PF05569"/>
    </source>
</evidence>
<dbReference type="EMBL" id="JACOON010000007">
    <property type="protein sequence ID" value="MBC5649397.1"/>
    <property type="molecule type" value="Genomic_DNA"/>
</dbReference>
<reference evidence="4 5" key="1">
    <citation type="submission" date="2020-08" db="EMBL/GenBank/DDBJ databases">
        <title>Genome public.</title>
        <authorList>
            <person name="Liu C."/>
            <person name="Sun Q."/>
        </authorList>
    </citation>
    <scope>NUCLEOTIDE SEQUENCE [LARGE SCALE GENOMIC DNA]</scope>
    <source>
        <strain evidence="4 5">NSJ-35</strain>
    </source>
</reference>
<feature type="transmembrane region" description="Helical" evidence="2">
    <location>
        <begin position="140"/>
        <end position="160"/>
    </location>
</feature>
<evidence type="ECO:0000256" key="2">
    <source>
        <dbReference type="SAM" id="Phobius"/>
    </source>
</evidence>
<feature type="transmembrane region" description="Helical" evidence="2">
    <location>
        <begin position="6"/>
        <end position="24"/>
    </location>
</feature>
<feature type="domain" description="Peptidase M56" evidence="3">
    <location>
        <begin position="6"/>
        <end position="335"/>
    </location>
</feature>
<dbReference type="PANTHER" id="PTHR35788">
    <property type="entry name" value="EXPORTED PROTEIN-RELATED"/>
    <property type="match status" value="1"/>
</dbReference>
<dbReference type="InterPro" id="IPR052913">
    <property type="entry name" value="Glycopeptide_resist_protein"/>
</dbReference>
<keyword evidence="2" id="KW-0812">Transmembrane</keyword>
<name>A0ABR7EHZ2_9FIRM</name>
<comment type="caution">
    <text evidence="4">The sequence shown here is derived from an EMBL/GenBank/DDBJ whole genome shotgun (WGS) entry which is preliminary data.</text>
</comment>
<evidence type="ECO:0000256" key="1">
    <source>
        <dbReference type="SAM" id="MobiDB-lite"/>
    </source>
</evidence>
<keyword evidence="5" id="KW-1185">Reference proteome</keyword>
<dbReference type="CDD" id="cd07341">
    <property type="entry name" value="M56_BlaR1_MecR1_like"/>
    <property type="match status" value="1"/>
</dbReference>
<keyword evidence="2" id="KW-0472">Membrane</keyword>
<proteinExistence type="predicted"/>
<dbReference type="InterPro" id="IPR007391">
    <property type="entry name" value="Vancomycin_resist_VanW"/>
</dbReference>
<keyword evidence="2" id="KW-1133">Transmembrane helix</keyword>
<organism evidence="4 5">
    <name type="scientific">Christensenella tenuis</name>
    <dbReference type="NCBI Taxonomy" id="2763033"/>
    <lineage>
        <taxon>Bacteria</taxon>
        <taxon>Bacillati</taxon>
        <taxon>Bacillota</taxon>
        <taxon>Clostridia</taxon>
        <taxon>Christensenellales</taxon>
        <taxon>Christensenellaceae</taxon>
        <taxon>Christensenella</taxon>
    </lineage>
</organism>
<feature type="transmembrane region" description="Helical" evidence="2">
    <location>
        <begin position="249"/>
        <end position="266"/>
    </location>
</feature>
<feature type="region of interest" description="Disordered" evidence="1">
    <location>
        <begin position="101"/>
        <end position="133"/>
    </location>
</feature>